<dbReference type="Proteomes" id="UP000267003">
    <property type="component" value="Unassembled WGS sequence"/>
</dbReference>
<evidence type="ECO:0000313" key="3">
    <source>
        <dbReference type="Proteomes" id="UP000267003"/>
    </source>
</evidence>
<organism evidence="2 3">
    <name type="scientific">Corallococcus aberystwythensis</name>
    <dbReference type="NCBI Taxonomy" id="2316722"/>
    <lineage>
        <taxon>Bacteria</taxon>
        <taxon>Pseudomonadati</taxon>
        <taxon>Myxococcota</taxon>
        <taxon>Myxococcia</taxon>
        <taxon>Myxococcales</taxon>
        <taxon>Cystobacterineae</taxon>
        <taxon>Myxococcaceae</taxon>
        <taxon>Corallococcus</taxon>
    </lineage>
</organism>
<dbReference type="EMBL" id="RAWK01000541">
    <property type="protein sequence ID" value="RKH50021.1"/>
    <property type="molecule type" value="Genomic_DNA"/>
</dbReference>
<dbReference type="InterPro" id="IPR011635">
    <property type="entry name" value="CARDB"/>
</dbReference>
<feature type="domain" description="CARDB" evidence="1">
    <location>
        <begin position="50"/>
        <end position="173"/>
    </location>
</feature>
<comment type="caution">
    <text evidence="2">The sequence shown here is derived from an EMBL/GenBank/DDBJ whole genome shotgun (WGS) entry which is preliminary data.</text>
</comment>
<accession>A0A3A8P659</accession>
<dbReference type="RefSeq" id="WP_279637947.1">
    <property type="nucleotide sequence ID" value="NZ_RAWK01000541.1"/>
</dbReference>
<dbReference type="Gene3D" id="2.60.40.10">
    <property type="entry name" value="Immunoglobulins"/>
    <property type="match status" value="1"/>
</dbReference>
<feature type="non-terminal residue" evidence="2">
    <location>
        <position position="1"/>
    </location>
</feature>
<protein>
    <recommendedName>
        <fullName evidence="1">CARDB domain-containing protein</fullName>
    </recommendedName>
</protein>
<sequence>VSGPTPPPYLSDPSSPLFLGARVDMGNQVVELREDNNTRVTSRLVLGSGPDLVVRSVTAPTGLTRNSAFTAQVQLCNEGNVGVYGYAPLELIISTETSLYVPGQGQPPYTQVQVPVGGVTVSSLAVGQCTLLPVQGFVMPPASARPGQPLYLGALVDAPNSLPELLEDNNALTMASPISQVP</sequence>
<name>A0A3A8P659_9BACT</name>
<proteinExistence type="predicted"/>
<evidence type="ECO:0000313" key="2">
    <source>
        <dbReference type="EMBL" id="RKH50021.1"/>
    </source>
</evidence>
<dbReference type="InterPro" id="IPR013783">
    <property type="entry name" value="Ig-like_fold"/>
</dbReference>
<dbReference type="Pfam" id="PF07705">
    <property type="entry name" value="CARDB"/>
    <property type="match status" value="1"/>
</dbReference>
<evidence type="ECO:0000259" key="1">
    <source>
        <dbReference type="Pfam" id="PF07705"/>
    </source>
</evidence>
<reference evidence="3" key="1">
    <citation type="submission" date="2018-09" db="EMBL/GenBank/DDBJ databases">
        <authorList>
            <person name="Livingstone P.G."/>
            <person name="Whitworth D.E."/>
        </authorList>
    </citation>
    <scope>NUCLEOTIDE SEQUENCE [LARGE SCALE GENOMIC DNA]</scope>
    <source>
        <strain evidence="3">AB050A</strain>
    </source>
</reference>
<gene>
    <name evidence="2" type="ORF">D7W81_41300</name>
</gene>
<keyword evidence="3" id="KW-1185">Reference proteome</keyword>
<dbReference type="AlphaFoldDB" id="A0A3A8P659"/>